<proteinExistence type="predicted"/>
<protein>
    <submittedName>
        <fullName evidence="1">Uncharacterized protein</fullName>
    </submittedName>
</protein>
<reference evidence="2" key="2">
    <citation type="submission" date="2015-01" db="EMBL/GenBank/DDBJ databases">
        <title>Evolutionary Origins and Diversification of the Mycorrhizal Mutualists.</title>
        <authorList>
            <consortium name="DOE Joint Genome Institute"/>
            <consortium name="Mycorrhizal Genomics Consortium"/>
            <person name="Kohler A."/>
            <person name="Kuo A."/>
            <person name="Nagy L.G."/>
            <person name="Floudas D."/>
            <person name="Copeland A."/>
            <person name="Barry K.W."/>
            <person name="Cichocki N."/>
            <person name="Veneault-Fourrey C."/>
            <person name="LaButti K."/>
            <person name="Lindquist E.A."/>
            <person name="Lipzen A."/>
            <person name="Lundell T."/>
            <person name="Morin E."/>
            <person name="Murat C."/>
            <person name="Riley R."/>
            <person name="Ohm R."/>
            <person name="Sun H."/>
            <person name="Tunlid A."/>
            <person name="Henrissat B."/>
            <person name="Grigoriev I.V."/>
            <person name="Hibbett D.S."/>
            <person name="Martin F."/>
        </authorList>
    </citation>
    <scope>NUCLEOTIDE SEQUENCE [LARGE SCALE GENOMIC DNA]</scope>
    <source>
        <strain evidence="2">MUT 4182</strain>
    </source>
</reference>
<keyword evidence="2" id="KW-1185">Reference proteome</keyword>
<evidence type="ECO:0000313" key="2">
    <source>
        <dbReference type="Proteomes" id="UP000054248"/>
    </source>
</evidence>
<sequence>MHADNDAIQIFLDGAKLKTGFPFDEEMMDQHVPRMRTYNGRKSVEESTGGNTCRNGLERRLSRKSHNSDLAIPPLNFHSLITPFFTAFTSRLGLSGRHTFGGTAVSQEILAEHFIRAGRNPELRMSEVNAGNPSTPNSHLGI</sequence>
<gene>
    <name evidence="1" type="ORF">M407DRAFT_11724</name>
</gene>
<reference evidence="1 2" key="1">
    <citation type="submission" date="2014-04" db="EMBL/GenBank/DDBJ databases">
        <authorList>
            <consortium name="DOE Joint Genome Institute"/>
            <person name="Kuo A."/>
            <person name="Girlanda M."/>
            <person name="Perotto S."/>
            <person name="Kohler A."/>
            <person name="Nagy L.G."/>
            <person name="Floudas D."/>
            <person name="Copeland A."/>
            <person name="Barry K.W."/>
            <person name="Cichocki N."/>
            <person name="Veneault-Fourrey C."/>
            <person name="LaButti K."/>
            <person name="Lindquist E.A."/>
            <person name="Lipzen A."/>
            <person name="Lundell T."/>
            <person name="Morin E."/>
            <person name="Murat C."/>
            <person name="Sun H."/>
            <person name="Tunlid A."/>
            <person name="Henrissat B."/>
            <person name="Grigoriev I.V."/>
            <person name="Hibbett D.S."/>
            <person name="Martin F."/>
            <person name="Nordberg H.P."/>
            <person name="Cantor M.N."/>
            <person name="Hua S.X."/>
        </authorList>
    </citation>
    <scope>NUCLEOTIDE SEQUENCE [LARGE SCALE GENOMIC DNA]</scope>
    <source>
        <strain evidence="1 2">MUT 4182</strain>
    </source>
</reference>
<accession>A0A0C3KBA5</accession>
<dbReference type="Proteomes" id="UP000054248">
    <property type="component" value="Unassembled WGS sequence"/>
</dbReference>
<dbReference type="AlphaFoldDB" id="A0A0C3KBA5"/>
<dbReference type="EMBL" id="KN823264">
    <property type="protein sequence ID" value="KIO18733.1"/>
    <property type="molecule type" value="Genomic_DNA"/>
</dbReference>
<evidence type="ECO:0000313" key="1">
    <source>
        <dbReference type="EMBL" id="KIO18733.1"/>
    </source>
</evidence>
<name>A0A0C3KBA5_9AGAM</name>
<dbReference type="HOGENOM" id="CLU_1817223_0_0_1"/>
<organism evidence="1 2">
    <name type="scientific">Tulasnella calospora MUT 4182</name>
    <dbReference type="NCBI Taxonomy" id="1051891"/>
    <lineage>
        <taxon>Eukaryota</taxon>
        <taxon>Fungi</taxon>
        <taxon>Dikarya</taxon>
        <taxon>Basidiomycota</taxon>
        <taxon>Agaricomycotina</taxon>
        <taxon>Agaricomycetes</taxon>
        <taxon>Cantharellales</taxon>
        <taxon>Tulasnellaceae</taxon>
        <taxon>Tulasnella</taxon>
    </lineage>
</organism>